<dbReference type="CDD" id="cd01991">
    <property type="entry name" value="Asn_synthase_B_C"/>
    <property type="match status" value="1"/>
</dbReference>
<keyword evidence="5" id="KW-0547">Nucleotide-binding</keyword>
<dbReference type="PROSITE" id="PS51278">
    <property type="entry name" value="GATASE_TYPE_2"/>
    <property type="match status" value="1"/>
</dbReference>
<keyword evidence="6" id="KW-0067">ATP-binding</keyword>
<accession>A0A6C0ACR0</accession>
<dbReference type="Gene3D" id="3.40.50.620">
    <property type="entry name" value="HUPs"/>
    <property type="match status" value="1"/>
</dbReference>
<keyword evidence="8" id="KW-0315">Glutamine amidotransferase</keyword>
<dbReference type="PANTHER" id="PTHR11772">
    <property type="entry name" value="ASPARAGINE SYNTHETASE"/>
    <property type="match status" value="1"/>
</dbReference>
<name>A0A6C0ACR0_9ZZZZ</name>
<dbReference type="InterPro" id="IPR050795">
    <property type="entry name" value="Asn_Synthetase"/>
</dbReference>
<reference evidence="12" key="1">
    <citation type="journal article" date="2020" name="Nature">
        <title>Giant virus diversity and host interactions through global metagenomics.</title>
        <authorList>
            <person name="Schulz F."/>
            <person name="Roux S."/>
            <person name="Paez-Espino D."/>
            <person name="Jungbluth S."/>
            <person name="Walsh D.A."/>
            <person name="Denef V.J."/>
            <person name="McMahon K.D."/>
            <person name="Konstantinidis K.T."/>
            <person name="Eloe-Fadrosh E.A."/>
            <person name="Kyrpides N.C."/>
            <person name="Woyke T."/>
        </authorList>
    </citation>
    <scope>NUCLEOTIDE SEQUENCE</scope>
    <source>
        <strain evidence="12">GVMAG-S-1004661-13</strain>
    </source>
</reference>
<keyword evidence="3" id="KW-0436">Ligase</keyword>
<proteinExistence type="predicted"/>
<dbReference type="EMBL" id="MN740543">
    <property type="protein sequence ID" value="QHS77195.1"/>
    <property type="molecule type" value="Genomic_DNA"/>
</dbReference>
<dbReference type="Gene3D" id="3.60.20.10">
    <property type="entry name" value="Glutamine Phosphoribosylpyrophosphate, subunit 1, domain 1"/>
    <property type="match status" value="1"/>
</dbReference>
<dbReference type="InterPro" id="IPR017932">
    <property type="entry name" value="GATase_2_dom"/>
</dbReference>
<evidence type="ECO:0000256" key="5">
    <source>
        <dbReference type="ARBA" id="ARBA00022741"/>
    </source>
</evidence>
<feature type="domain" description="Glutamine amidotransferase type-2" evidence="11">
    <location>
        <begin position="2"/>
        <end position="197"/>
    </location>
</feature>
<evidence type="ECO:0000259" key="11">
    <source>
        <dbReference type="PROSITE" id="PS51278"/>
    </source>
</evidence>
<dbReference type="EC" id="6.3.5.4" evidence="2"/>
<dbReference type="CDD" id="cd00712">
    <property type="entry name" value="AsnB"/>
    <property type="match status" value="1"/>
</dbReference>
<comment type="pathway">
    <text evidence="1">Amino-acid biosynthesis; L-asparagine biosynthesis; L-asparagine from L-aspartate (L-Gln route): step 1/1.</text>
</comment>
<evidence type="ECO:0000256" key="8">
    <source>
        <dbReference type="ARBA" id="ARBA00022962"/>
    </source>
</evidence>
<comment type="catalytic activity">
    <reaction evidence="10">
        <text>L-aspartate + L-glutamine + ATP + H2O = L-asparagine + L-glutamate + AMP + diphosphate + H(+)</text>
        <dbReference type="Rhea" id="RHEA:12228"/>
        <dbReference type="ChEBI" id="CHEBI:15377"/>
        <dbReference type="ChEBI" id="CHEBI:15378"/>
        <dbReference type="ChEBI" id="CHEBI:29985"/>
        <dbReference type="ChEBI" id="CHEBI:29991"/>
        <dbReference type="ChEBI" id="CHEBI:30616"/>
        <dbReference type="ChEBI" id="CHEBI:33019"/>
        <dbReference type="ChEBI" id="CHEBI:58048"/>
        <dbReference type="ChEBI" id="CHEBI:58359"/>
        <dbReference type="ChEBI" id="CHEBI:456215"/>
        <dbReference type="EC" id="6.3.5.4"/>
    </reaction>
</comment>
<dbReference type="SUPFAM" id="SSF56235">
    <property type="entry name" value="N-terminal nucleophile aminohydrolases (Ntn hydrolases)"/>
    <property type="match status" value="1"/>
</dbReference>
<evidence type="ECO:0000256" key="9">
    <source>
        <dbReference type="ARBA" id="ARBA00030234"/>
    </source>
</evidence>
<sequence>MCGVWFYLRKTHKVTSMQLYGAFNNISHRGPDRHVFEDVGKFILGFHRLAIMDTSVEGDQPFTFIDGDTKTYIVCNGEIYNFQELIEEFDLKVKSRSDCEVLPQLYQKFKQSEDPFYEVVSRLKGCEFAIILVQITGDDVKVRFSRDPIGKRPLYIGEDEDGLLICSELKGSISDNGPIVQNIKQLNHGTIFSYHKGVIKSSKYWERLNTYTITDENEAVEQLRECLLRCLKKRMHADVPIIYACSGGLDSSGLASMAQSLSSKPITTMCVGLENGSTDEFWSKKVAEHINSKHYHIYTTEAEMLELASEIPWICESWDTTTCRASVVQTILATKVRELGGHVVIVGEGADELFCGYLYFKKAPSIENMIEESNHLVDQLYQTDGARADRCTSYKSVECRTPFLDDEFVTLVNQIDPSLKAPRDGCEKYLLRKVFEPYLPKDVLFRTKEAQSDGCSSKKRSWHNILQEKIQMEKEKLLPVDTDHALVNTDEDRYFMGIFQQKFGKDNFKVVDKRWLPKWCGNVVDPSARVLDVYENDN</sequence>
<dbReference type="PANTHER" id="PTHR11772:SF23">
    <property type="entry name" value="ASPARAGINE SYNTHETASE [GLUTAMINE-HYDROLYZING]"/>
    <property type="match status" value="1"/>
</dbReference>
<evidence type="ECO:0000256" key="6">
    <source>
        <dbReference type="ARBA" id="ARBA00022840"/>
    </source>
</evidence>
<protein>
    <recommendedName>
        <fullName evidence="2">asparagine synthase (glutamine-hydrolyzing)</fullName>
        <ecNumber evidence="2">6.3.5.4</ecNumber>
    </recommendedName>
    <alternativeName>
        <fullName evidence="9">Glutamine-dependent asparagine synthetase</fullName>
    </alternativeName>
</protein>
<evidence type="ECO:0000256" key="10">
    <source>
        <dbReference type="ARBA" id="ARBA00048741"/>
    </source>
</evidence>
<dbReference type="PIRSF" id="PIRSF001589">
    <property type="entry name" value="Asn_synthetase_glu-h"/>
    <property type="match status" value="1"/>
</dbReference>
<dbReference type="GO" id="GO:0005829">
    <property type="term" value="C:cytosol"/>
    <property type="evidence" value="ECO:0007669"/>
    <property type="project" value="TreeGrafter"/>
</dbReference>
<dbReference type="GO" id="GO:0004066">
    <property type="term" value="F:asparagine synthase (glutamine-hydrolyzing) activity"/>
    <property type="evidence" value="ECO:0007669"/>
    <property type="project" value="UniProtKB-EC"/>
</dbReference>
<organism evidence="12">
    <name type="scientific">viral metagenome</name>
    <dbReference type="NCBI Taxonomy" id="1070528"/>
    <lineage>
        <taxon>unclassified sequences</taxon>
        <taxon>metagenomes</taxon>
        <taxon>organismal metagenomes</taxon>
    </lineage>
</organism>
<dbReference type="InterPro" id="IPR001962">
    <property type="entry name" value="Asn_synthase"/>
</dbReference>
<keyword evidence="4" id="KW-0028">Amino-acid biosynthesis</keyword>
<dbReference type="InterPro" id="IPR006426">
    <property type="entry name" value="Asn_synth_AEB"/>
</dbReference>
<evidence type="ECO:0000256" key="4">
    <source>
        <dbReference type="ARBA" id="ARBA00022605"/>
    </source>
</evidence>
<dbReference type="Pfam" id="PF13537">
    <property type="entry name" value="GATase_7"/>
    <property type="match status" value="1"/>
</dbReference>
<evidence type="ECO:0000256" key="2">
    <source>
        <dbReference type="ARBA" id="ARBA00012737"/>
    </source>
</evidence>
<dbReference type="GO" id="GO:0005524">
    <property type="term" value="F:ATP binding"/>
    <property type="evidence" value="ECO:0007669"/>
    <property type="project" value="UniProtKB-KW"/>
</dbReference>
<evidence type="ECO:0000256" key="3">
    <source>
        <dbReference type="ARBA" id="ARBA00022598"/>
    </source>
</evidence>
<dbReference type="AlphaFoldDB" id="A0A6C0ACR0"/>
<keyword evidence="7" id="KW-0061">Asparagine biosynthesis</keyword>
<dbReference type="InterPro" id="IPR029055">
    <property type="entry name" value="Ntn_hydrolases_N"/>
</dbReference>
<dbReference type="InterPro" id="IPR014729">
    <property type="entry name" value="Rossmann-like_a/b/a_fold"/>
</dbReference>
<dbReference type="GO" id="GO:0006529">
    <property type="term" value="P:asparagine biosynthetic process"/>
    <property type="evidence" value="ECO:0007669"/>
    <property type="project" value="UniProtKB-KW"/>
</dbReference>
<evidence type="ECO:0000313" key="12">
    <source>
        <dbReference type="EMBL" id="QHS77195.1"/>
    </source>
</evidence>
<evidence type="ECO:0000256" key="1">
    <source>
        <dbReference type="ARBA" id="ARBA00005187"/>
    </source>
</evidence>
<dbReference type="SUPFAM" id="SSF52402">
    <property type="entry name" value="Adenine nucleotide alpha hydrolases-like"/>
    <property type="match status" value="1"/>
</dbReference>
<dbReference type="InterPro" id="IPR033738">
    <property type="entry name" value="AsnB_N"/>
</dbReference>
<dbReference type="Pfam" id="PF00733">
    <property type="entry name" value="Asn_synthase"/>
    <property type="match status" value="2"/>
</dbReference>
<evidence type="ECO:0000256" key="7">
    <source>
        <dbReference type="ARBA" id="ARBA00022888"/>
    </source>
</evidence>